<evidence type="ECO:0000313" key="1">
    <source>
        <dbReference type="EMBL" id="MBM3316505.1"/>
    </source>
</evidence>
<organism evidence="1 2">
    <name type="scientific">Eiseniibacteriota bacterium</name>
    <dbReference type="NCBI Taxonomy" id="2212470"/>
    <lineage>
        <taxon>Bacteria</taxon>
        <taxon>Candidatus Eiseniibacteriota</taxon>
    </lineage>
</organism>
<name>A0A937X6K5_UNCEI</name>
<gene>
    <name evidence="1" type="ORF">FJY75_01505</name>
</gene>
<dbReference type="Proteomes" id="UP000748308">
    <property type="component" value="Unassembled WGS sequence"/>
</dbReference>
<feature type="non-terminal residue" evidence="1">
    <location>
        <position position="123"/>
    </location>
</feature>
<evidence type="ECO:0000313" key="2">
    <source>
        <dbReference type="Proteomes" id="UP000748308"/>
    </source>
</evidence>
<dbReference type="AlphaFoldDB" id="A0A937X6K5"/>
<accession>A0A937X6K5</accession>
<protein>
    <recommendedName>
        <fullName evidence="3">Zinc-finger domain-containing protein</fullName>
    </recommendedName>
</protein>
<dbReference type="EMBL" id="VGIY01000018">
    <property type="protein sequence ID" value="MBM3316505.1"/>
    <property type="molecule type" value="Genomic_DNA"/>
</dbReference>
<sequence length="123" mass="12493">MDGDGMGHLSDIEIALLLTGGGSRALHQVLTEHLEACAACRALLVESALADRAGSQGSEGRGGPATVPPDGAVARVLQAMEAAFPETVNSPAARRRIPLVPLSTSCADRPVLAAQSLSADTLP</sequence>
<evidence type="ECO:0008006" key="3">
    <source>
        <dbReference type="Google" id="ProtNLM"/>
    </source>
</evidence>
<comment type="caution">
    <text evidence="1">The sequence shown here is derived from an EMBL/GenBank/DDBJ whole genome shotgun (WGS) entry which is preliminary data.</text>
</comment>
<proteinExistence type="predicted"/>
<reference evidence="1" key="1">
    <citation type="submission" date="2019-03" db="EMBL/GenBank/DDBJ databases">
        <title>Lake Tanganyika Metagenome-Assembled Genomes (MAGs).</title>
        <authorList>
            <person name="Tran P."/>
        </authorList>
    </citation>
    <scope>NUCLEOTIDE SEQUENCE</scope>
    <source>
        <strain evidence="1">M_DeepCast_400m_m2_100</strain>
    </source>
</reference>